<dbReference type="UniPathway" id="UPA00219"/>
<dbReference type="CDD" id="cd16913">
    <property type="entry name" value="YkuD_like"/>
    <property type="match status" value="1"/>
</dbReference>
<sequence length="544" mass="63048">MLHKTLYPLLFCCLFALALPACKSSNGKNHEQTADTIPKKQPADITLPGNFSTQTQLKFDSSAIPAFFKQYPKLKVYEKELLNFYRQRNYAYAWFDQNGILEQAGNLYNKIENISDEGVTPKLIYHNEFHALMDNDSTETFTGQPNSSIELMLTAQYFFYAKTIWTGLGAKGMQASNWNLPRKKLSYVAFLDSLLNVPSSAFMSTEPVFRQYGLLKNFLKQYRSIEQSGKWKPIKADKKSYRLGDSSKVITEIKEHLQLLGDLKRNNQSNLFDAELETAVKNFQQRYGIKDDGIVGRSMIAELNFPLAKRIEQIIVNMERCRWLPVALNRDYIVVNIPEFKFHAYENDSLAWSMNVVVGTELNKTAIFNGMLNTVVFSPYWNVPTSIKNKEILPAIRRNKNYLERNHMEWNGNNIRQIPGPWNALGKVKFLFPNSHSIYLHDTPSKSLFSQDRRAFSHGCIRVEEPRRLAIYVLRHQPEWTEARIDSAMNAEKEFYVKVAKPIPVFIAYFTAWVDRDGRINFRNDLYKRDSRLAEMIIENSNLK</sequence>
<dbReference type="SUPFAM" id="SSF47090">
    <property type="entry name" value="PGBD-like"/>
    <property type="match status" value="1"/>
</dbReference>
<name>A0A562SG16_9BACT</name>
<dbReference type="InterPro" id="IPR045380">
    <property type="entry name" value="LD_TPept_scaffold_dom"/>
</dbReference>
<dbReference type="Gene3D" id="2.40.440.10">
    <property type="entry name" value="L,D-transpeptidase catalytic domain-like"/>
    <property type="match status" value="1"/>
</dbReference>
<dbReference type="InterPro" id="IPR052905">
    <property type="entry name" value="LD-transpeptidase_YkuD-like"/>
</dbReference>
<feature type="signal peptide" evidence="8">
    <location>
        <begin position="1"/>
        <end position="23"/>
    </location>
</feature>
<dbReference type="GO" id="GO:0008360">
    <property type="term" value="P:regulation of cell shape"/>
    <property type="evidence" value="ECO:0007669"/>
    <property type="project" value="UniProtKB-UniRule"/>
</dbReference>
<keyword evidence="8" id="KW-0732">Signal</keyword>
<dbReference type="Pfam" id="PF01471">
    <property type="entry name" value="PG_binding_1"/>
    <property type="match status" value="1"/>
</dbReference>
<comment type="caution">
    <text evidence="10">The sequence shown here is derived from an EMBL/GenBank/DDBJ whole genome shotgun (WGS) entry which is preliminary data.</text>
</comment>
<evidence type="ECO:0000313" key="11">
    <source>
        <dbReference type="Proteomes" id="UP000316167"/>
    </source>
</evidence>
<dbReference type="GO" id="GO:0071555">
    <property type="term" value="P:cell wall organization"/>
    <property type="evidence" value="ECO:0007669"/>
    <property type="project" value="UniProtKB-UniRule"/>
</dbReference>
<evidence type="ECO:0000256" key="8">
    <source>
        <dbReference type="SAM" id="SignalP"/>
    </source>
</evidence>
<evidence type="ECO:0000256" key="4">
    <source>
        <dbReference type="ARBA" id="ARBA00022960"/>
    </source>
</evidence>
<feature type="domain" description="L,D-TPase catalytic" evidence="9">
    <location>
        <begin position="331"/>
        <end position="486"/>
    </location>
</feature>
<dbReference type="GO" id="GO:0016740">
    <property type="term" value="F:transferase activity"/>
    <property type="evidence" value="ECO:0007669"/>
    <property type="project" value="UniProtKB-KW"/>
</dbReference>
<evidence type="ECO:0000313" key="10">
    <source>
        <dbReference type="EMBL" id="TWI79490.1"/>
    </source>
</evidence>
<organism evidence="10 11">
    <name type="scientific">Lacibacter cauensis</name>
    <dbReference type="NCBI Taxonomy" id="510947"/>
    <lineage>
        <taxon>Bacteria</taxon>
        <taxon>Pseudomonadati</taxon>
        <taxon>Bacteroidota</taxon>
        <taxon>Chitinophagia</taxon>
        <taxon>Chitinophagales</taxon>
        <taxon>Chitinophagaceae</taxon>
        <taxon>Lacibacter</taxon>
    </lineage>
</organism>
<dbReference type="Pfam" id="PF03734">
    <property type="entry name" value="YkuD"/>
    <property type="match status" value="1"/>
</dbReference>
<comment type="pathway">
    <text evidence="1 7">Cell wall biogenesis; peptidoglycan biosynthesis.</text>
</comment>
<comment type="similarity">
    <text evidence="2">Belongs to the YkuD family.</text>
</comment>
<proteinExistence type="inferred from homology"/>
<feature type="chain" id="PRO_5021830438" evidence="8">
    <location>
        <begin position="24"/>
        <end position="544"/>
    </location>
</feature>
<dbReference type="GO" id="GO:0009252">
    <property type="term" value="P:peptidoglycan biosynthetic process"/>
    <property type="evidence" value="ECO:0007669"/>
    <property type="project" value="UniProtKB-UniPathway"/>
</dbReference>
<feature type="active site" description="Proton donor/acceptor" evidence="7">
    <location>
        <position position="441"/>
    </location>
</feature>
<keyword evidence="4 7" id="KW-0133">Cell shape</keyword>
<dbReference type="InterPro" id="IPR036365">
    <property type="entry name" value="PGBD-like_sf"/>
</dbReference>
<dbReference type="Gene3D" id="1.10.101.10">
    <property type="entry name" value="PGBD-like superfamily/PGBD"/>
    <property type="match status" value="1"/>
</dbReference>
<protein>
    <submittedName>
        <fullName evidence="10">Murein L,D-transpeptidase YcbB/YkuD</fullName>
    </submittedName>
</protein>
<dbReference type="GO" id="GO:0004180">
    <property type="term" value="F:carboxypeptidase activity"/>
    <property type="evidence" value="ECO:0007669"/>
    <property type="project" value="UniProtKB-ARBA"/>
</dbReference>
<dbReference type="EMBL" id="VLLE01000006">
    <property type="protein sequence ID" value="TWI79490.1"/>
    <property type="molecule type" value="Genomic_DNA"/>
</dbReference>
<feature type="active site" description="Nucleophile" evidence="7">
    <location>
        <position position="460"/>
    </location>
</feature>
<evidence type="ECO:0000256" key="2">
    <source>
        <dbReference type="ARBA" id="ARBA00005992"/>
    </source>
</evidence>
<accession>A0A562SG16</accession>
<dbReference type="PANTHER" id="PTHR41533:SF2">
    <property type="entry name" value="BLR7131 PROTEIN"/>
    <property type="match status" value="1"/>
</dbReference>
<dbReference type="InterPro" id="IPR005490">
    <property type="entry name" value="LD_TPept_cat_dom"/>
</dbReference>
<dbReference type="Pfam" id="PF20142">
    <property type="entry name" value="Scaffold"/>
    <property type="match status" value="1"/>
</dbReference>
<evidence type="ECO:0000256" key="1">
    <source>
        <dbReference type="ARBA" id="ARBA00004752"/>
    </source>
</evidence>
<dbReference type="Proteomes" id="UP000316167">
    <property type="component" value="Unassembled WGS sequence"/>
</dbReference>
<dbReference type="InterPro" id="IPR036366">
    <property type="entry name" value="PGBDSf"/>
</dbReference>
<keyword evidence="5 7" id="KW-0573">Peptidoglycan synthesis</keyword>
<gene>
    <name evidence="10" type="ORF">IQ13_3895</name>
</gene>
<evidence type="ECO:0000256" key="6">
    <source>
        <dbReference type="ARBA" id="ARBA00023316"/>
    </source>
</evidence>
<keyword evidence="3" id="KW-0808">Transferase</keyword>
<dbReference type="InterPro" id="IPR038063">
    <property type="entry name" value="Transpep_catalytic_dom"/>
</dbReference>
<dbReference type="InterPro" id="IPR002477">
    <property type="entry name" value="Peptidoglycan-bd-like"/>
</dbReference>
<reference evidence="10 11" key="1">
    <citation type="journal article" date="2015" name="Stand. Genomic Sci.">
        <title>Genomic Encyclopedia of Bacterial and Archaeal Type Strains, Phase III: the genomes of soil and plant-associated and newly described type strains.</title>
        <authorList>
            <person name="Whitman W.B."/>
            <person name="Woyke T."/>
            <person name="Klenk H.P."/>
            <person name="Zhou Y."/>
            <person name="Lilburn T.G."/>
            <person name="Beck B.J."/>
            <person name="De Vos P."/>
            <person name="Vandamme P."/>
            <person name="Eisen J.A."/>
            <person name="Garrity G."/>
            <person name="Hugenholtz P."/>
            <person name="Kyrpides N.C."/>
        </authorList>
    </citation>
    <scope>NUCLEOTIDE SEQUENCE [LARGE SCALE GENOMIC DNA]</scope>
    <source>
        <strain evidence="10 11">CGMCC 1.7271</strain>
    </source>
</reference>
<evidence type="ECO:0000256" key="5">
    <source>
        <dbReference type="ARBA" id="ARBA00022984"/>
    </source>
</evidence>
<dbReference type="PANTHER" id="PTHR41533">
    <property type="entry name" value="L,D-TRANSPEPTIDASE HI_1667-RELATED"/>
    <property type="match status" value="1"/>
</dbReference>
<evidence type="ECO:0000259" key="9">
    <source>
        <dbReference type="PROSITE" id="PS52029"/>
    </source>
</evidence>
<keyword evidence="11" id="KW-1185">Reference proteome</keyword>
<dbReference type="PROSITE" id="PS52029">
    <property type="entry name" value="LD_TPASE"/>
    <property type="match status" value="1"/>
</dbReference>
<evidence type="ECO:0000256" key="3">
    <source>
        <dbReference type="ARBA" id="ARBA00022679"/>
    </source>
</evidence>
<dbReference type="AlphaFoldDB" id="A0A562SG16"/>
<keyword evidence="6 7" id="KW-0961">Cell wall biogenesis/degradation</keyword>
<dbReference type="SUPFAM" id="SSF141523">
    <property type="entry name" value="L,D-transpeptidase catalytic domain-like"/>
    <property type="match status" value="1"/>
</dbReference>
<evidence type="ECO:0000256" key="7">
    <source>
        <dbReference type="PROSITE-ProRule" id="PRU01373"/>
    </source>
</evidence>